<organism evidence="7">
    <name type="scientific">Rhodococcus hoagii (strain 103S)</name>
    <name type="common">Rhodococcus equi</name>
    <dbReference type="NCBI Taxonomy" id="685727"/>
    <lineage>
        <taxon>Bacteria</taxon>
        <taxon>Bacillati</taxon>
        <taxon>Actinomycetota</taxon>
        <taxon>Actinomycetes</taxon>
        <taxon>Mycobacteriales</taxon>
        <taxon>Nocardiaceae</taxon>
        <taxon>Prescottella</taxon>
    </lineage>
</organism>
<dbReference type="SUPFAM" id="SSF46689">
    <property type="entry name" value="Homeodomain-like"/>
    <property type="match status" value="1"/>
</dbReference>
<dbReference type="PANTHER" id="PTHR30055">
    <property type="entry name" value="HTH-TYPE TRANSCRIPTIONAL REGULATOR RUTR"/>
    <property type="match status" value="1"/>
</dbReference>
<dbReference type="PROSITE" id="PS50977">
    <property type="entry name" value="HTH_TETR_2"/>
    <property type="match status" value="1"/>
</dbReference>
<dbReference type="GeneID" id="57576590"/>
<dbReference type="AlphaFoldDB" id="A0A3S5Y3A3"/>
<dbReference type="PANTHER" id="PTHR30055:SF175">
    <property type="entry name" value="HTH-TYPE TRANSCRIPTIONAL REPRESSOR KSTR2"/>
    <property type="match status" value="1"/>
</dbReference>
<protein>
    <submittedName>
        <fullName evidence="7">TetR family transcriptional regulator</fullName>
    </submittedName>
</protein>
<dbReference type="InterPro" id="IPR001647">
    <property type="entry name" value="HTH_TetR"/>
</dbReference>
<keyword evidence="1" id="KW-0678">Repressor</keyword>
<dbReference type="Gene3D" id="1.10.10.60">
    <property type="entry name" value="Homeodomain-like"/>
    <property type="match status" value="1"/>
</dbReference>
<dbReference type="Pfam" id="PF17932">
    <property type="entry name" value="TetR_C_24"/>
    <property type="match status" value="1"/>
</dbReference>
<reference evidence="7" key="1">
    <citation type="journal article" date="2010" name="PLoS Genet.">
        <title>The genome of a pathogenic rhodococcus: cooptive virulence underpinned by key gene acquisitions.</title>
        <authorList>
            <person name="Letek M."/>
            <person name="Gonzalez P."/>
            <person name="Macarthur I."/>
            <person name="Rodriguez H."/>
            <person name="Freeman T.C."/>
            <person name="Valero-Rello A."/>
            <person name="Blanco M."/>
            <person name="Buckley T."/>
            <person name="Cherevach I."/>
            <person name="Fahey R."/>
            <person name="Hapeshi A."/>
            <person name="Holdstock J."/>
            <person name="Leadon D."/>
            <person name="Navas J."/>
            <person name="Ocampo A."/>
            <person name="Quail M.A."/>
            <person name="Sanders M."/>
            <person name="Scortti M.M."/>
            <person name="Prescott J.F."/>
            <person name="Fogarty U."/>
            <person name="Meijer W.G."/>
            <person name="Parkhill J."/>
            <person name="Bentley S.D."/>
            <person name="Vazquez-Boland J.A."/>
        </authorList>
    </citation>
    <scope>NUCLEOTIDE SEQUENCE [LARGE SCALE GENOMIC DNA]</scope>
    <source>
        <strain evidence="7 8">103S</strain>
    </source>
</reference>
<dbReference type="InterPro" id="IPR009057">
    <property type="entry name" value="Homeodomain-like_sf"/>
</dbReference>
<dbReference type="Proteomes" id="UP001154400">
    <property type="component" value="Chromosome"/>
</dbReference>
<dbReference type="InterPro" id="IPR036271">
    <property type="entry name" value="Tet_transcr_reg_TetR-rel_C_sf"/>
</dbReference>
<evidence type="ECO:0000256" key="4">
    <source>
        <dbReference type="ARBA" id="ARBA00023163"/>
    </source>
</evidence>
<dbReference type="PRINTS" id="PR00455">
    <property type="entry name" value="HTHTETR"/>
</dbReference>
<gene>
    <name evidence="7" type="ordered locus">REQ_08950</name>
</gene>
<evidence type="ECO:0000256" key="2">
    <source>
        <dbReference type="ARBA" id="ARBA00023015"/>
    </source>
</evidence>
<keyword evidence="3 5" id="KW-0238">DNA-binding</keyword>
<evidence type="ECO:0000259" key="6">
    <source>
        <dbReference type="PROSITE" id="PS50977"/>
    </source>
</evidence>
<proteinExistence type="predicted"/>
<dbReference type="EMBL" id="FN563149">
    <property type="protein sequence ID" value="CBH47006.1"/>
    <property type="molecule type" value="Genomic_DNA"/>
</dbReference>
<dbReference type="Gene3D" id="1.10.357.10">
    <property type="entry name" value="Tetracycline Repressor, domain 2"/>
    <property type="match status" value="1"/>
</dbReference>
<feature type="DNA-binding region" description="H-T-H motif" evidence="5">
    <location>
        <begin position="27"/>
        <end position="46"/>
    </location>
</feature>
<dbReference type="GO" id="GO:0003700">
    <property type="term" value="F:DNA-binding transcription factor activity"/>
    <property type="evidence" value="ECO:0007669"/>
    <property type="project" value="TreeGrafter"/>
</dbReference>
<dbReference type="InterPro" id="IPR050109">
    <property type="entry name" value="HTH-type_TetR-like_transc_reg"/>
</dbReference>
<evidence type="ECO:0000313" key="7">
    <source>
        <dbReference type="EMBL" id="CBH47006.1"/>
    </source>
</evidence>
<dbReference type="GO" id="GO:0000976">
    <property type="term" value="F:transcription cis-regulatory region binding"/>
    <property type="evidence" value="ECO:0007669"/>
    <property type="project" value="TreeGrafter"/>
</dbReference>
<dbReference type="KEGG" id="req:REQ_08950"/>
<evidence type="ECO:0000256" key="5">
    <source>
        <dbReference type="PROSITE-ProRule" id="PRU00335"/>
    </source>
</evidence>
<evidence type="ECO:0000313" key="8">
    <source>
        <dbReference type="Proteomes" id="UP000006892"/>
    </source>
</evidence>
<keyword evidence="4" id="KW-0804">Transcription</keyword>
<keyword evidence="2" id="KW-0805">Transcription regulation</keyword>
<evidence type="ECO:0000256" key="3">
    <source>
        <dbReference type="ARBA" id="ARBA00023125"/>
    </source>
</evidence>
<evidence type="ECO:0000256" key="1">
    <source>
        <dbReference type="ARBA" id="ARBA00022491"/>
    </source>
</evidence>
<dbReference type="Pfam" id="PF00440">
    <property type="entry name" value="TetR_N"/>
    <property type="match status" value="1"/>
</dbReference>
<name>A0A3S5Y3A3_RHOH1</name>
<dbReference type="SUPFAM" id="SSF48498">
    <property type="entry name" value="Tetracyclin repressor-like, C-terminal domain"/>
    <property type="match status" value="1"/>
</dbReference>
<accession>A0A3S5Y3A3</accession>
<sequence length="193" mass="22075">MDPQERRRQILDRSGEIFATKGISATTVREIADACGVYSGTLYHYFPSKEAIVTEIIRVYVDELYERCSQVIAENLPPIERLEALVLVAIDAAERHRHATAIWQVETDYMRDKMLEASLDDKGDFAAGLWMQCITEAQADGELRSDVDAATFYQLMRDSVWLTSRWFRASPQKSNADFAREITSIYIDGLRVR</sequence>
<feature type="domain" description="HTH tetR-type" evidence="6">
    <location>
        <begin position="4"/>
        <end position="64"/>
    </location>
</feature>
<dbReference type="RefSeq" id="WP_005515203.1">
    <property type="nucleotide sequence ID" value="NC_014659.1"/>
</dbReference>
<dbReference type="InterPro" id="IPR041490">
    <property type="entry name" value="KstR2_TetR_C"/>
</dbReference>